<keyword evidence="5" id="KW-0378">Hydrolase</keyword>
<dbReference type="InterPro" id="IPR008162">
    <property type="entry name" value="Pyrophosphatase"/>
</dbReference>
<dbReference type="GO" id="GO:0000287">
    <property type="term" value="F:magnesium ion binding"/>
    <property type="evidence" value="ECO:0007669"/>
    <property type="project" value="InterPro"/>
</dbReference>
<evidence type="ECO:0000313" key="8">
    <source>
        <dbReference type="Proteomes" id="UP001153365"/>
    </source>
</evidence>
<dbReference type="EMBL" id="CALTRL010004631">
    <property type="protein sequence ID" value="CAH7683346.1"/>
    <property type="molecule type" value="Genomic_DNA"/>
</dbReference>
<evidence type="ECO:0000256" key="1">
    <source>
        <dbReference type="ARBA" id="ARBA00001946"/>
    </source>
</evidence>
<comment type="similarity">
    <text evidence="2">Belongs to the PPase family.</text>
</comment>
<keyword evidence="4" id="KW-0479">Metal-binding</keyword>
<dbReference type="AlphaFoldDB" id="A0AAV0BB06"/>
<accession>A0AAV0BB06</accession>
<dbReference type="Pfam" id="PF00719">
    <property type="entry name" value="Pyrophosphatase"/>
    <property type="match status" value="1"/>
</dbReference>
<dbReference type="Gene3D" id="3.90.80.10">
    <property type="entry name" value="Inorganic pyrophosphatase"/>
    <property type="match status" value="1"/>
</dbReference>
<name>A0AAV0BB06_PHAPC</name>
<keyword evidence="6" id="KW-0460">Magnesium</keyword>
<evidence type="ECO:0000256" key="6">
    <source>
        <dbReference type="ARBA" id="ARBA00022842"/>
    </source>
</evidence>
<dbReference type="GO" id="GO:0006796">
    <property type="term" value="P:phosphate-containing compound metabolic process"/>
    <property type="evidence" value="ECO:0007669"/>
    <property type="project" value="InterPro"/>
</dbReference>
<dbReference type="GO" id="GO:0005737">
    <property type="term" value="C:cytoplasm"/>
    <property type="evidence" value="ECO:0007669"/>
    <property type="project" value="InterPro"/>
</dbReference>
<proteinExistence type="inferred from homology"/>
<dbReference type="InterPro" id="IPR036649">
    <property type="entry name" value="Pyrophosphatase_sf"/>
</dbReference>
<dbReference type="SUPFAM" id="SSF50324">
    <property type="entry name" value="Inorganic pyrophosphatase"/>
    <property type="match status" value="1"/>
</dbReference>
<reference evidence="7" key="1">
    <citation type="submission" date="2022-06" db="EMBL/GenBank/DDBJ databases">
        <authorList>
            <consortium name="SYNGENTA / RWTH Aachen University"/>
        </authorList>
    </citation>
    <scope>NUCLEOTIDE SEQUENCE</scope>
</reference>
<comment type="cofactor">
    <cofactor evidence="1">
        <name>Mg(2+)</name>
        <dbReference type="ChEBI" id="CHEBI:18420"/>
    </cofactor>
</comment>
<sequence length="70" mass="8163">MLKLMHLNPMATNEWFRIYKILDGKPENQFAFSGEAKHKMYATEVVMECHEAWKRLLKNGYAGISLCTAR</sequence>
<gene>
    <name evidence="7" type="ORF">PPACK8108_LOCUS16820</name>
</gene>
<dbReference type="GO" id="GO:0004427">
    <property type="term" value="F:inorganic diphosphate phosphatase activity"/>
    <property type="evidence" value="ECO:0007669"/>
    <property type="project" value="UniProtKB-EC"/>
</dbReference>
<organism evidence="7 8">
    <name type="scientific">Phakopsora pachyrhizi</name>
    <name type="common">Asian soybean rust disease fungus</name>
    <dbReference type="NCBI Taxonomy" id="170000"/>
    <lineage>
        <taxon>Eukaryota</taxon>
        <taxon>Fungi</taxon>
        <taxon>Dikarya</taxon>
        <taxon>Basidiomycota</taxon>
        <taxon>Pucciniomycotina</taxon>
        <taxon>Pucciniomycetes</taxon>
        <taxon>Pucciniales</taxon>
        <taxon>Phakopsoraceae</taxon>
        <taxon>Phakopsora</taxon>
    </lineage>
</organism>
<keyword evidence="8" id="KW-1185">Reference proteome</keyword>
<evidence type="ECO:0000256" key="4">
    <source>
        <dbReference type="ARBA" id="ARBA00022723"/>
    </source>
</evidence>
<dbReference type="EC" id="3.6.1.1" evidence="3"/>
<evidence type="ECO:0000256" key="3">
    <source>
        <dbReference type="ARBA" id="ARBA00012146"/>
    </source>
</evidence>
<evidence type="ECO:0000313" key="7">
    <source>
        <dbReference type="EMBL" id="CAH7683346.1"/>
    </source>
</evidence>
<evidence type="ECO:0000256" key="2">
    <source>
        <dbReference type="ARBA" id="ARBA00006220"/>
    </source>
</evidence>
<protein>
    <recommendedName>
        <fullName evidence="3">inorganic diphosphatase</fullName>
        <ecNumber evidence="3">3.6.1.1</ecNumber>
    </recommendedName>
</protein>
<comment type="caution">
    <text evidence="7">The sequence shown here is derived from an EMBL/GenBank/DDBJ whole genome shotgun (WGS) entry which is preliminary data.</text>
</comment>
<dbReference type="Proteomes" id="UP001153365">
    <property type="component" value="Unassembled WGS sequence"/>
</dbReference>
<evidence type="ECO:0000256" key="5">
    <source>
        <dbReference type="ARBA" id="ARBA00022801"/>
    </source>
</evidence>